<dbReference type="InterPro" id="IPR015943">
    <property type="entry name" value="WD40/YVTN_repeat-like_dom_sf"/>
</dbReference>
<sequence>MAVRSLVFSPESDGRNLYRASDDGLVHIYDSEGKAIIRAVSGHSSWAVEGVDLLVCLFDPQTVHPHKLFPVPFGQNRFAFPSKAQTISSGSISGITHSFLDQTPDPYSLVVFPTRKSNIHAVKLLQSLHVVLNVEQPARETLVYDLVKRVRLGRVGSGVERNVSGGECVLGIGPVTTMPRMFSSVWLRF</sequence>
<name>A0ABR2G6K9_9ROSI</name>
<accession>A0ABR2G6K9</accession>
<dbReference type="Gene3D" id="2.130.10.10">
    <property type="entry name" value="YVTN repeat-like/Quinoprotein amine dehydrogenase"/>
    <property type="match status" value="1"/>
</dbReference>
<organism evidence="1 2">
    <name type="scientific">Hibiscus sabdariffa</name>
    <name type="common">roselle</name>
    <dbReference type="NCBI Taxonomy" id="183260"/>
    <lineage>
        <taxon>Eukaryota</taxon>
        <taxon>Viridiplantae</taxon>
        <taxon>Streptophyta</taxon>
        <taxon>Embryophyta</taxon>
        <taxon>Tracheophyta</taxon>
        <taxon>Spermatophyta</taxon>
        <taxon>Magnoliopsida</taxon>
        <taxon>eudicotyledons</taxon>
        <taxon>Gunneridae</taxon>
        <taxon>Pentapetalae</taxon>
        <taxon>rosids</taxon>
        <taxon>malvids</taxon>
        <taxon>Malvales</taxon>
        <taxon>Malvaceae</taxon>
        <taxon>Malvoideae</taxon>
        <taxon>Hibiscus</taxon>
    </lineage>
</organism>
<evidence type="ECO:0000313" key="2">
    <source>
        <dbReference type="Proteomes" id="UP001472677"/>
    </source>
</evidence>
<gene>
    <name evidence="1" type="ORF">V6N12_064713</name>
</gene>
<evidence type="ECO:0000313" key="1">
    <source>
        <dbReference type="EMBL" id="KAK8596214.1"/>
    </source>
</evidence>
<keyword evidence="2" id="KW-1185">Reference proteome</keyword>
<reference evidence="1 2" key="1">
    <citation type="journal article" date="2024" name="G3 (Bethesda)">
        <title>Genome assembly of Hibiscus sabdariffa L. provides insights into metabolisms of medicinal natural products.</title>
        <authorList>
            <person name="Kim T."/>
        </authorList>
    </citation>
    <scope>NUCLEOTIDE SEQUENCE [LARGE SCALE GENOMIC DNA]</scope>
    <source>
        <strain evidence="1">TK-2024</strain>
        <tissue evidence="1">Old leaves</tissue>
    </source>
</reference>
<proteinExistence type="predicted"/>
<dbReference type="Proteomes" id="UP001472677">
    <property type="component" value="Unassembled WGS sequence"/>
</dbReference>
<comment type="caution">
    <text evidence="1">The sequence shown here is derived from an EMBL/GenBank/DDBJ whole genome shotgun (WGS) entry which is preliminary data.</text>
</comment>
<dbReference type="SUPFAM" id="SSF50960">
    <property type="entry name" value="TolB, C-terminal domain"/>
    <property type="match status" value="1"/>
</dbReference>
<dbReference type="EMBL" id="JBBPBM010000002">
    <property type="protein sequence ID" value="KAK8596214.1"/>
    <property type="molecule type" value="Genomic_DNA"/>
</dbReference>
<protein>
    <submittedName>
        <fullName evidence="1">Uncharacterized protein</fullName>
    </submittedName>
</protein>